<dbReference type="InterPro" id="IPR023214">
    <property type="entry name" value="HAD_sf"/>
</dbReference>
<protein>
    <recommendedName>
        <fullName evidence="5">FCP1 homology domain-containing protein</fullName>
    </recommendedName>
</protein>
<dbReference type="Pfam" id="PF03031">
    <property type="entry name" value="NIF"/>
    <property type="match status" value="1"/>
</dbReference>
<keyword evidence="7" id="KW-1185">Reference proteome</keyword>
<dbReference type="PROSITE" id="PS50969">
    <property type="entry name" value="FCP1"/>
    <property type="match status" value="1"/>
</dbReference>
<evidence type="ECO:0000256" key="3">
    <source>
        <dbReference type="ARBA" id="ARBA00037324"/>
    </source>
</evidence>
<accession>A0A8S1IV09</accession>
<dbReference type="OrthoDB" id="277011at2759"/>
<sequence>MDVDIISSNSDRRPCGAGCGPVAEGGRYELRSLRSSRTGRSSSPRRRVRRRLDVDWDQVDCTKDQYTGPIVLSHLAGTGENANPGHEALLADNYEEEVEDLVAQFEVIRALPCLNLLVDKWRVPVLPMMMRRQAGRKTLVLDLDETLVHSWINEERRHDLMFRVSILHPDDTAIFVRKRPHLVHFLKHVCEWFEVVVFTASQRIYADRLLSMLDPEKKYFKHRLFRDSCVEVDGVYVKDLSLLGRDLSNVVIVDNLVQAFGFQLDNGVPIASFYEDDQDSELLKLLSFLHKLIWVPDVRPFMVDKFRLRQIVYGMSPVL</sequence>
<dbReference type="CDD" id="cd07521">
    <property type="entry name" value="HAD_FCP1-like"/>
    <property type="match status" value="1"/>
</dbReference>
<evidence type="ECO:0000256" key="1">
    <source>
        <dbReference type="ARBA" id="ARBA00022801"/>
    </source>
</evidence>
<dbReference type="SUPFAM" id="SSF56784">
    <property type="entry name" value="HAD-like"/>
    <property type="match status" value="1"/>
</dbReference>
<evidence type="ECO:0000256" key="2">
    <source>
        <dbReference type="ARBA" id="ARBA00022912"/>
    </source>
</evidence>
<comment type="caution">
    <text evidence="6">The sequence shown here is derived from an EMBL/GenBank/DDBJ whole genome shotgun (WGS) entry which is preliminary data.</text>
</comment>
<comment type="function">
    <text evidence="3">Probable phosphatase.</text>
</comment>
<dbReference type="GO" id="GO:0005634">
    <property type="term" value="C:nucleus"/>
    <property type="evidence" value="ECO:0007669"/>
    <property type="project" value="UniProtKB-ARBA"/>
</dbReference>
<reference evidence="6" key="1">
    <citation type="submission" date="2020-12" db="EMBL/GenBank/DDBJ databases">
        <authorList>
            <person name="Iha C."/>
        </authorList>
    </citation>
    <scope>NUCLEOTIDE SEQUENCE</scope>
</reference>
<dbReference type="InterPro" id="IPR011948">
    <property type="entry name" value="Dullard_phosphatase"/>
</dbReference>
<feature type="domain" description="FCP1 homology" evidence="5">
    <location>
        <begin position="132"/>
        <end position="292"/>
    </location>
</feature>
<dbReference type="Gene3D" id="3.40.50.1000">
    <property type="entry name" value="HAD superfamily/HAD-like"/>
    <property type="match status" value="1"/>
</dbReference>
<comment type="similarity">
    <text evidence="4">Belongs to the CTDSPL2 family.</text>
</comment>
<evidence type="ECO:0000313" key="6">
    <source>
        <dbReference type="EMBL" id="CAD7698752.1"/>
    </source>
</evidence>
<keyword evidence="2" id="KW-0904">Protein phosphatase</keyword>
<dbReference type="PANTHER" id="PTHR12210">
    <property type="entry name" value="DULLARD PROTEIN PHOSPHATASE"/>
    <property type="match status" value="1"/>
</dbReference>
<dbReference type="GO" id="GO:0004721">
    <property type="term" value="F:phosphoprotein phosphatase activity"/>
    <property type="evidence" value="ECO:0007669"/>
    <property type="project" value="UniProtKB-KW"/>
</dbReference>
<proteinExistence type="inferred from homology"/>
<dbReference type="EMBL" id="CAJHUC010000882">
    <property type="protein sequence ID" value="CAD7698752.1"/>
    <property type="molecule type" value="Genomic_DNA"/>
</dbReference>
<evidence type="ECO:0000256" key="4">
    <source>
        <dbReference type="ARBA" id="ARBA00038355"/>
    </source>
</evidence>
<dbReference type="InterPro" id="IPR004274">
    <property type="entry name" value="FCP1_dom"/>
</dbReference>
<dbReference type="NCBIfam" id="TIGR02251">
    <property type="entry name" value="HIF-SF_euk"/>
    <property type="match status" value="1"/>
</dbReference>
<dbReference type="InterPro" id="IPR036412">
    <property type="entry name" value="HAD-like_sf"/>
</dbReference>
<dbReference type="FunFam" id="3.40.50.1000:FF:000015">
    <property type="entry name" value="CTD small phosphatase-like protein 2"/>
    <property type="match status" value="1"/>
</dbReference>
<evidence type="ECO:0000313" key="7">
    <source>
        <dbReference type="Proteomes" id="UP000708148"/>
    </source>
</evidence>
<dbReference type="Proteomes" id="UP000708148">
    <property type="component" value="Unassembled WGS sequence"/>
</dbReference>
<evidence type="ECO:0000259" key="5">
    <source>
        <dbReference type="PROSITE" id="PS50969"/>
    </source>
</evidence>
<dbReference type="SMART" id="SM00577">
    <property type="entry name" value="CPDc"/>
    <property type="match status" value="1"/>
</dbReference>
<gene>
    <name evidence="6" type="ORF">OSTQU699_LOCUS4111</name>
</gene>
<name>A0A8S1IV09_9CHLO</name>
<dbReference type="AlphaFoldDB" id="A0A8S1IV09"/>
<dbReference type="InterPro" id="IPR050365">
    <property type="entry name" value="TIM50"/>
</dbReference>
<organism evidence="6 7">
    <name type="scientific">Ostreobium quekettii</name>
    <dbReference type="NCBI Taxonomy" id="121088"/>
    <lineage>
        <taxon>Eukaryota</taxon>
        <taxon>Viridiplantae</taxon>
        <taxon>Chlorophyta</taxon>
        <taxon>core chlorophytes</taxon>
        <taxon>Ulvophyceae</taxon>
        <taxon>TCBD clade</taxon>
        <taxon>Bryopsidales</taxon>
        <taxon>Ostreobineae</taxon>
        <taxon>Ostreobiaceae</taxon>
        <taxon>Ostreobium</taxon>
    </lineage>
</organism>
<keyword evidence="1" id="KW-0378">Hydrolase</keyword>